<keyword evidence="2" id="KW-1133">Transmembrane helix</keyword>
<keyword evidence="6" id="KW-1185">Reference proteome</keyword>
<keyword evidence="2" id="KW-0472">Membrane</keyword>
<feature type="transmembrane region" description="Helical" evidence="2">
    <location>
        <begin position="122"/>
        <end position="141"/>
    </location>
</feature>
<dbReference type="InterPro" id="IPR027788">
    <property type="entry name" value="Alpha/beta-hydrolase_N_dom"/>
</dbReference>
<dbReference type="Proteomes" id="UP000321386">
    <property type="component" value="Unassembled WGS sequence"/>
</dbReference>
<dbReference type="Pfam" id="PF10081">
    <property type="entry name" value="Abhydrolase_9"/>
    <property type="match status" value="1"/>
</dbReference>
<accession>A0A510UT46</accession>
<feature type="domain" description="Alpha/beta-hydrolase N-terminal" evidence="4">
    <location>
        <begin position="74"/>
        <end position="282"/>
    </location>
</feature>
<keyword evidence="2" id="KW-0812">Transmembrane</keyword>
<evidence type="ECO:0000256" key="2">
    <source>
        <dbReference type="SAM" id="Phobius"/>
    </source>
</evidence>
<dbReference type="AlphaFoldDB" id="A0A510UT46"/>
<feature type="region of interest" description="Disordered" evidence="1">
    <location>
        <begin position="1"/>
        <end position="25"/>
    </location>
</feature>
<feature type="transmembrane region" description="Helical" evidence="2">
    <location>
        <begin position="161"/>
        <end position="181"/>
    </location>
</feature>
<feature type="transmembrane region" description="Helical" evidence="2">
    <location>
        <begin position="202"/>
        <end position="224"/>
    </location>
</feature>
<evidence type="ECO:0000259" key="3">
    <source>
        <dbReference type="Pfam" id="PF10081"/>
    </source>
</evidence>
<name>A0A510UT46_9CELL</name>
<dbReference type="RefSeq" id="WP_146806106.1">
    <property type="nucleotide sequence ID" value="NZ_BJUA01000006.1"/>
</dbReference>
<gene>
    <name evidence="5" type="ORF">CPE01_15870</name>
</gene>
<reference evidence="5 6" key="1">
    <citation type="submission" date="2019-07" db="EMBL/GenBank/DDBJ databases">
        <title>Whole genome shotgun sequence of Cellulomonas persica NBRC 101101.</title>
        <authorList>
            <person name="Hosoyama A."/>
            <person name="Uohara A."/>
            <person name="Ohji S."/>
            <person name="Ichikawa N."/>
        </authorList>
    </citation>
    <scope>NUCLEOTIDE SEQUENCE [LARGE SCALE GENOMIC DNA]</scope>
    <source>
        <strain evidence="5 6">NBRC 101101</strain>
    </source>
</reference>
<evidence type="ECO:0000313" key="6">
    <source>
        <dbReference type="Proteomes" id="UP000321386"/>
    </source>
</evidence>
<dbReference type="OrthoDB" id="4397445at2"/>
<proteinExistence type="predicted"/>
<feature type="transmembrane region" description="Helical" evidence="2">
    <location>
        <begin position="85"/>
        <end position="110"/>
    </location>
</feature>
<comment type="caution">
    <text evidence="5">The sequence shown here is derived from an EMBL/GenBank/DDBJ whole genome shotgun (WGS) entry which is preliminary data.</text>
</comment>
<organism evidence="5 6">
    <name type="scientific">Cellulomonas persica</name>
    <dbReference type="NCBI Taxonomy" id="76861"/>
    <lineage>
        <taxon>Bacteria</taxon>
        <taxon>Bacillati</taxon>
        <taxon>Actinomycetota</taxon>
        <taxon>Actinomycetes</taxon>
        <taxon>Micrococcales</taxon>
        <taxon>Cellulomonadaceae</taxon>
        <taxon>Cellulomonas</taxon>
    </lineage>
</organism>
<dbReference type="EMBL" id="BJUA01000006">
    <property type="protein sequence ID" value="GEK17854.1"/>
    <property type="molecule type" value="Genomic_DNA"/>
</dbReference>
<dbReference type="Pfam" id="PF15420">
    <property type="entry name" value="Abhydrolase_9_N"/>
    <property type="match status" value="1"/>
</dbReference>
<evidence type="ECO:0000259" key="4">
    <source>
        <dbReference type="Pfam" id="PF15420"/>
    </source>
</evidence>
<evidence type="ECO:0000313" key="5">
    <source>
        <dbReference type="EMBL" id="GEK17854.1"/>
    </source>
</evidence>
<sequence>MTIPIRPATSAPPARGATEPALPDPPAIGAAAPDAAVDPRPSLGRRVLAAFARWPRRLSGPGLAGALLFFAISLGPALVPRAALYQGAVAGICAAIGYGLGALLAWVVRTAGVPWSRAGSRWFRRVLLIAALVVVPAALWWNNTWQDDLLELFGEPPAQSSHPFVVLGLAVVLAVLLLQVARGLRRVTQWVGRLVRRLVGRWVPVPVTRLVAIALVAWLTVVVLDGTVVRGGLAALNGVYSTLDTGTADGVEQPDDPLRSGSPQSLAAWDELGLQGRTFVAGRRPAAHFEEVAQRTGRTEPLQDPIRVYAGLSAGDTLDEVAQVVVAELDRTRAWDRSVLAVVTATGTGWVDPSMSDSLELLWGGDTAIASMQYSYLPSWVSFVGDRSTPPAAGKALFEAVYERWSQLPQDDRPLLYVAGISLGSYGSQGAFSSVQDVVARTDGALWVGTPGFTELWRELTDDRDPGSPEITPVLDGGQTVRWANRPADGTDRQLWALGDAWERPRVVYDQHASDGVTWWSPRLVLNKPDWLSEPRGSDVLPSTRWVPIITFWQTTIDLFVAGSAPPGHGHNYHTEYADGWSAIAPPDGWDADDTAVLREVVGLVPSVA</sequence>
<protein>
    <submittedName>
        <fullName evidence="5">Membrane protein</fullName>
    </submittedName>
</protein>
<feature type="domain" description="Alpha/beta-hydrolase catalytic" evidence="3">
    <location>
        <begin position="306"/>
        <end position="596"/>
    </location>
</feature>
<feature type="transmembrane region" description="Helical" evidence="2">
    <location>
        <begin position="62"/>
        <end position="79"/>
    </location>
</feature>
<dbReference type="InterPro" id="IPR027787">
    <property type="entry name" value="Alpha/beta-hydrolase_catalytic"/>
</dbReference>
<evidence type="ECO:0000256" key="1">
    <source>
        <dbReference type="SAM" id="MobiDB-lite"/>
    </source>
</evidence>